<dbReference type="AlphaFoldDB" id="A0A1E3QND9"/>
<evidence type="ECO:0000256" key="3">
    <source>
        <dbReference type="ARBA" id="ARBA00022833"/>
    </source>
</evidence>
<dbReference type="OrthoDB" id="10018316at2759"/>
<dbReference type="InterPro" id="IPR013083">
    <property type="entry name" value="Znf_RING/FYVE/PHD"/>
</dbReference>
<dbReference type="STRING" id="984486.A0A1E3QND9"/>
<keyword evidence="1" id="KW-0479">Metal-binding</keyword>
<evidence type="ECO:0000256" key="4">
    <source>
        <dbReference type="PROSITE-ProRule" id="PRU00091"/>
    </source>
</evidence>
<dbReference type="PANTHER" id="PTHR23164">
    <property type="entry name" value="EARLY ENDOSOME ANTIGEN 1"/>
    <property type="match status" value="1"/>
</dbReference>
<feature type="region of interest" description="Disordered" evidence="5">
    <location>
        <begin position="1"/>
        <end position="68"/>
    </location>
</feature>
<reference evidence="8" key="1">
    <citation type="submission" date="2016-05" db="EMBL/GenBank/DDBJ databases">
        <title>Comparative genomics of biotechnologically important yeasts.</title>
        <authorList>
            <consortium name="DOE Joint Genome Institute"/>
            <person name="Riley R."/>
            <person name="Haridas S."/>
            <person name="Wolfe K.H."/>
            <person name="Lopes M.R."/>
            <person name="Hittinger C.T."/>
            <person name="Goker M."/>
            <person name="Salamov A."/>
            <person name="Wisecaver J."/>
            <person name="Long T.M."/>
            <person name="Aerts A.L."/>
            <person name="Barry K."/>
            <person name="Choi C."/>
            <person name="Clum A."/>
            <person name="Coughlan A.Y."/>
            <person name="Deshpande S."/>
            <person name="Douglass A.P."/>
            <person name="Hanson S.J."/>
            <person name="Klenk H.-P."/>
            <person name="Labutti K."/>
            <person name="Lapidus A."/>
            <person name="Lindquist E."/>
            <person name="Lipzen A."/>
            <person name="Meier-Kolthoff J.P."/>
            <person name="Ohm R.A."/>
            <person name="Otillar R.P."/>
            <person name="Pangilinan J."/>
            <person name="Peng Y."/>
            <person name="Rokas A."/>
            <person name="Rosa C.A."/>
            <person name="Scheuner C."/>
            <person name="Sibirny A.A."/>
            <person name="Slot J.C."/>
            <person name="Stielow J.B."/>
            <person name="Sun H."/>
            <person name="Kurtzman C.P."/>
            <person name="Blackwell M."/>
            <person name="Grigoriev I.V."/>
            <person name="Jeffries T.W."/>
        </authorList>
    </citation>
    <scope>NUCLEOTIDE SEQUENCE [LARGE SCALE GENOMIC DNA]</scope>
    <source>
        <strain evidence="8">NRRL Y-12698</strain>
    </source>
</reference>
<dbReference type="InterPro" id="IPR000306">
    <property type="entry name" value="Znf_FYVE"/>
</dbReference>
<feature type="compositionally biased region" description="Basic and acidic residues" evidence="5">
    <location>
        <begin position="478"/>
        <end position="489"/>
    </location>
</feature>
<dbReference type="CDD" id="cd15760">
    <property type="entry name" value="FYVE_scVPS27p_like"/>
    <property type="match status" value="1"/>
</dbReference>
<evidence type="ECO:0000313" key="8">
    <source>
        <dbReference type="Proteomes" id="UP000094336"/>
    </source>
</evidence>
<evidence type="ECO:0000259" key="6">
    <source>
        <dbReference type="PROSITE" id="PS50178"/>
    </source>
</evidence>
<keyword evidence="8" id="KW-1185">Reference proteome</keyword>
<dbReference type="PANTHER" id="PTHR23164:SF30">
    <property type="entry name" value="EARLY ENDOSOME ANTIGEN 1"/>
    <property type="match status" value="1"/>
</dbReference>
<evidence type="ECO:0000256" key="5">
    <source>
        <dbReference type="SAM" id="MobiDB-lite"/>
    </source>
</evidence>
<dbReference type="Proteomes" id="UP000094336">
    <property type="component" value="Unassembled WGS sequence"/>
</dbReference>
<feature type="region of interest" description="Disordered" evidence="5">
    <location>
        <begin position="408"/>
        <end position="555"/>
    </location>
</feature>
<feature type="compositionally biased region" description="Basic and acidic residues" evidence="5">
    <location>
        <begin position="42"/>
        <end position="54"/>
    </location>
</feature>
<dbReference type="GeneID" id="30145062"/>
<sequence>MNLSSQYTESDSRQNENTSQANTSNADEIHPQLDSSNTSVRQAEHTHTTADTHEGMTGSGPKKTKIGASGVTTFMDEGEGLGADLKATGEAPIMIGDSKALKQFDGVRAGSNPDDSSVIDETNDLPSEITFEKISVAKLRTQSVQSVLSTTSLRALTGFSQFALSQTEDYPNSQSYVNLQSHIQAPAVSTTAKKSTVEIGTKMPFYVGSVSGSHDDLTAQALKKLNFNPIFDEENQQAAILGSTLFIPNTTGGNYTPAQVDLSSFASLTRQPISHRQTPVSNQSSETLSSLASRLTIQQRGGLAVNTAPPQGLTQRFPLAVSMYELNSYSIPSPAAASRMGNRPNSSTTQLAQYQMNTTVFNPTPVLSQGQNQNQIQGVFGNGTQPTQKSPLQSVAASLNAPIHSQAQIQPQNTEQPQVALSGAQPPNGTKNGQSQTAQSLGGMQNRLSRSLQSSPGHFSPGPPFHPAAPSYNLPADPKPHSPMEEPRAPAKSLQQMKDPRKPMYLPAVLRPPPEMSIDVNSNLPPQNQRHPELEGSNPQEGLGPRRPQNPGQNFHNTLIASTLRKQTLTSASSVRSVSLISTLREEQPTRNHWRKNESRGSCSYCLKQFTFFTRRHHCRRCGDLFCADHVSHSVNLDYEAQFTLGGVGCLSKVCDWCIRDYEGFAQLALEDMKREQEEILAKRQQLQQRRQLVAPGKEGPRRDRQYSVVGDNTGVIPADWSWSSF</sequence>
<feature type="compositionally biased region" description="Polar residues" evidence="5">
    <location>
        <begin position="519"/>
        <end position="529"/>
    </location>
</feature>
<accession>A0A1E3QND9</accession>
<evidence type="ECO:0000256" key="2">
    <source>
        <dbReference type="ARBA" id="ARBA00022771"/>
    </source>
</evidence>
<protein>
    <recommendedName>
        <fullName evidence="6">FYVE-type domain-containing protein</fullName>
    </recommendedName>
</protein>
<dbReference type="InterPro" id="IPR011011">
    <property type="entry name" value="Znf_FYVE_PHD"/>
</dbReference>
<feature type="compositionally biased region" description="Polar residues" evidence="5">
    <location>
        <begin position="408"/>
        <end position="453"/>
    </location>
</feature>
<dbReference type="GO" id="GO:0032266">
    <property type="term" value="F:phosphatidylinositol-3-phosphate binding"/>
    <property type="evidence" value="ECO:0007669"/>
    <property type="project" value="UniProtKB-ARBA"/>
</dbReference>
<dbReference type="PROSITE" id="PS50178">
    <property type="entry name" value="ZF_FYVE"/>
    <property type="match status" value="1"/>
</dbReference>
<dbReference type="SMART" id="SM00064">
    <property type="entry name" value="FYVE"/>
    <property type="match status" value="1"/>
</dbReference>
<dbReference type="GO" id="GO:0008270">
    <property type="term" value="F:zinc ion binding"/>
    <property type="evidence" value="ECO:0007669"/>
    <property type="project" value="UniProtKB-KW"/>
</dbReference>
<proteinExistence type="predicted"/>
<keyword evidence="2 4" id="KW-0863">Zinc-finger</keyword>
<dbReference type="Pfam" id="PF01363">
    <property type="entry name" value="FYVE"/>
    <property type="match status" value="1"/>
</dbReference>
<keyword evidence="3" id="KW-0862">Zinc</keyword>
<dbReference type="EMBL" id="KV454433">
    <property type="protein sequence ID" value="ODQ79158.1"/>
    <property type="molecule type" value="Genomic_DNA"/>
</dbReference>
<feature type="compositionally biased region" description="Polar residues" evidence="5">
    <location>
        <begin position="1"/>
        <end position="26"/>
    </location>
</feature>
<evidence type="ECO:0000313" key="7">
    <source>
        <dbReference type="EMBL" id="ODQ79158.1"/>
    </source>
</evidence>
<dbReference type="Gene3D" id="3.30.40.10">
    <property type="entry name" value="Zinc/RING finger domain, C3HC4 (zinc finger)"/>
    <property type="match status" value="1"/>
</dbReference>
<feature type="domain" description="FYVE-type" evidence="6">
    <location>
        <begin position="597"/>
        <end position="663"/>
    </location>
</feature>
<dbReference type="InterPro" id="IPR017455">
    <property type="entry name" value="Znf_FYVE-rel"/>
</dbReference>
<gene>
    <name evidence="7" type="ORF">BABINDRAFT_149083</name>
</gene>
<organism evidence="7 8">
    <name type="scientific">Babjeviella inositovora NRRL Y-12698</name>
    <dbReference type="NCBI Taxonomy" id="984486"/>
    <lineage>
        <taxon>Eukaryota</taxon>
        <taxon>Fungi</taxon>
        <taxon>Dikarya</taxon>
        <taxon>Ascomycota</taxon>
        <taxon>Saccharomycotina</taxon>
        <taxon>Pichiomycetes</taxon>
        <taxon>Serinales incertae sedis</taxon>
        <taxon>Babjeviella</taxon>
    </lineage>
</organism>
<dbReference type="RefSeq" id="XP_018984486.1">
    <property type="nucleotide sequence ID" value="XM_019127209.1"/>
</dbReference>
<evidence type="ECO:0000256" key="1">
    <source>
        <dbReference type="ARBA" id="ARBA00022723"/>
    </source>
</evidence>
<dbReference type="SUPFAM" id="SSF57903">
    <property type="entry name" value="FYVE/PHD zinc finger"/>
    <property type="match status" value="1"/>
</dbReference>
<name>A0A1E3QND9_9ASCO</name>